<dbReference type="PANTHER" id="PTHR38731">
    <property type="entry name" value="LIPL45-RELATED LIPOPROTEIN-RELATED"/>
    <property type="match status" value="1"/>
</dbReference>
<keyword evidence="3" id="KW-1185">Reference proteome</keyword>
<dbReference type="EMBL" id="JBHSOG010000050">
    <property type="protein sequence ID" value="MFC5770416.1"/>
    <property type="molecule type" value="Genomic_DNA"/>
</dbReference>
<evidence type="ECO:0000313" key="2">
    <source>
        <dbReference type="EMBL" id="MFC5770416.1"/>
    </source>
</evidence>
<dbReference type="Proteomes" id="UP001595974">
    <property type="component" value="Unassembled WGS sequence"/>
</dbReference>
<sequence length="323" mass="35229">MKVHRPSSIGAAARAFAVLLACLVLAGCAPLLVDVMREDPQRPGRYLPYGGAEWAGAVQVSRGGRPLAARLPAALQPGDVVQTGADAFAVIRYPDGGEIMLDRNTRVRTGSLFVEFGRILARVRGLFEVETENVVTGVEGTEYVLQVARGGALKIVVLDGVVVCRSRTGRWSPVRLQRGEMLVSDYPDRTAPRVQRAPLKDWEEASRWSSGLGVRQPEPVRTGYCCESGRLRRGRQEDCRGFFSTSEREAAARCERARPDEAQTGYCCSGGRVDTTTRARCEAGKGSFHADAAEARRACRVASPVDTPRLIERVRPLQLPPPE</sequence>
<dbReference type="RefSeq" id="WP_096445023.1">
    <property type="nucleotide sequence ID" value="NZ_JBHSOG010000050.1"/>
</dbReference>
<organism evidence="2 3">
    <name type="scientific">Thauera sinica</name>
    <dbReference type="NCBI Taxonomy" id="2665146"/>
    <lineage>
        <taxon>Bacteria</taxon>
        <taxon>Pseudomonadati</taxon>
        <taxon>Pseudomonadota</taxon>
        <taxon>Betaproteobacteria</taxon>
        <taxon>Rhodocyclales</taxon>
        <taxon>Zoogloeaceae</taxon>
        <taxon>Thauera</taxon>
    </lineage>
</organism>
<dbReference type="PROSITE" id="PS51257">
    <property type="entry name" value="PROKAR_LIPOPROTEIN"/>
    <property type="match status" value="1"/>
</dbReference>
<comment type="caution">
    <text evidence="2">The sequence shown here is derived from an EMBL/GenBank/DDBJ whole genome shotgun (WGS) entry which is preliminary data.</text>
</comment>
<gene>
    <name evidence="2" type="ORF">ACFPTN_13615</name>
</gene>
<dbReference type="InterPro" id="IPR006860">
    <property type="entry name" value="FecR"/>
</dbReference>
<dbReference type="Pfam" id="PF04773">
    <property type="entry name" value="FecR"/>
    <property type="match status" value="1"/>
</dbReference>
<evidence type="ECO:0000313" key="3">
    <source>
        <dbReference type="Proteomes" id="UP001595974"/>
    </source>
</evidence>
<feature type="domain" description="FecR protein" evidence="1">
    <location>
        <begin position="79"/>
        <end position="162"/>
    </location>
</feature>
<proteinExistence type="predicted"/>
<reference evidence="3" key="1">
    <citation type="journal article" date="2019" name="Int. J. Syst. Evol. Microbiol.">
        <title>The Global Catalogue of Microorganisms (GCM) 10K type strain sequencing project: providing services to taxonomists for standard genome sequencing and annotation.</title>
        <authorList>
            <consortium name="The Broad Institute Genomics Platform"/>
            <consortium name="The Broad Institute Genome Sequencing Center for Infectious Disease"/>
            <person name="Wu L."/>
            <person name="Ma J."/>
        </authorList>
    </citation>
    <scope>NUCLEOTIDE SEQUENCE [LARGE SCALE GENOMIC DNA]</scope>
    <source>
        <strain evidence="3">SHR3</strain>
    </source>
</reference>
<accession>A0ABW1ATX8</accession>
<evidence type="ECO:0000259" key="1">
    <source>
        <dbReference type="Pfam" id="PF04773"/>
    </source>
</evidence>
<protein>
    <submittedName>
        <fullName evidence="2">FecR domain-containing protein</fullName>
    </submittedName>
</protein>
<name>A0ABW1ATX8_9RHOO</name>